<sequence length="71" mass="8060">MLITERMREITVDPVTRVAVTQPGLLNAEVKKAAARSVNKRTRRGPITTRLIYSAGRFMNGRIWNMEGGFR</sequence>
<dbReference type="Proteomes" id="UP000193518">
    <property type="component" value="Unassembled WGS sequence"/>
</dbReference>
<evidence type="ECO:0000313" key="2">
    <source>
        <dbReference type="Proteomes" id="UP000193518"/>
    </source>
</evidence>
<name>A0AAE5MHT0_RHOHA</name>
<evidence type="ECO:0000313" key="1">
    <source>
        <dbReference type="EMBL" id="ORM23752.1"/>
    </source>
</evidence>
<dbReference type="AlphaFoldDB" id="A0AAE5MHT0"/>
<comment type="caution">
    <text evidence="1">The sequence shown here is derived from an EMBL/GenBank/DDBJ whole genome shotgun (WGS) entry which is preliminary data.</text>
</comment>
<dbReference type="EMBL" id="LWIC01000008">
    <property type="protein sequence ID" value="ORM23752.1"/>
    <property type="molecule type" value="Genomic_DNA"/>
</dbReference>
<proteinExistence type="predicted"/>
<gene>
    <name evidence="1" type="ORF">A5N68_18690</name>
</gene>
<organism evidence="1 2">
    <name type="scientific">Rhodococcus hoagii</name>
    <name type="common">Corynebacterium equii</name>
    <dbReference type="NCBI Taxonomy" id="43767"/>
    <lineage>
        <taxon>Bacteria</taxon>
        <taxon>Bacillati</taxon>
        <taxon>Actinomycetota</taxon>
        <taxon>Actinomycetes</taxon>
        <taxon>Mycobacteriales</taxon>
        <taxon>Nocardiaceae</taxon>
        <taxon>Prescottella</taxon>
    </lineage>
</organism>
<accession>A0AAE5MHT0</accession>
<protein>
    <submittedName>
        <fullName evidence="1">Uncharacterized protein</fullName>
    </submittedName>
</protein>
<reference evidence="1 2" key="1">
    <citation type="journal article" date="2016" name="Genome Biol. Evol.">
        <title>Pangenome and Phylogenomic Analysis of the Pathogenic Actinobacterium Rhodococcus equi.</title>
        <authorList>
            <person name="Anastasi E."/>
            <person name="MacArthur I."/>
            <person name="Scortti M."/>
            <person name="Alvarez S."/>
            <person name="Giguere S."/>
            <person name="Vazquez-Boland J.A."/>
        </authorList>
    </citation>
    <scope>NUCLEOTIDE SEQUENCE [LARGE SCALE GENOMIC DNA]</scope>
    <source>
        <strain evidence="1 2">PAM1271</strain>
    </source>
</reference>